<dbReference type="Proteomes" id="UP000637423">
    <property type="component" value="Unassembled WGS sequence"/>
</dbReference>
<reference evidence="5" key="1">
    <citation type="journal article" date="2014" name="Int. J. Syst. Evol. Microbiol.">
        <title>Complete genome sequence of Corynebacterium casei LMG S-19264T (=DSM 44701T), isolated from a smear-ripened cheese.</title>
        <authorList>
            <consortium name="US DOE Joint Genome Institute (JGI-PGF)"/>
            <person name="Walter F."/>
            <person name="Albersmeier A."/>
            <person name="Kalinowski J."/>
            <person name="Ruckert C."/>
        </authorList>
    </citation>
    <scope>NUCLEOTIDE SEQUENCE</scope>
    <source>
        <strain evidence="5">CGMCC 1.10998</strain>
    </source>
</reference>
<dbReference type="InterPro" id="IPR025736">
    <property type="entry name" value="PucR_C-HTH_dom"/>
</dbReference>
<feature type="domain" description="CdaR GGDEF-like" evidence="4">
    <location>
        <begin position="311"/>
        <end position="419"/>
    </location>
</feature>
<dbReference type="Gene3D" id="3.30.450.40">
    <property type="match status" value="1"/>
</dbReference>
<dbReference type="Pfam" id="PF07905">
    <property type="entry name" value="PucR"/>
    <property type="match status" value="1"/>
</dbReference>
<dbReference type="PANTHER" id="PTHR33744">
    <property type="entry name" value="CARBOHYDRATE DIACID REGULATOR"/>
    <property type="match status" value="1"/>
</dbReference>
<gene>
    <name evidence="5" type="ORF">GCM10011396_23610</name>
</gene>
<dbReference type="Pfam" id="PF17853">
    <property type="entry name" value="GGDEF_2"/>
    <property type="match status" value="1"/>
</dbReference>
<dbReference type="InterPro" id="IPR012914">
    <property type="entry name" value="PucR_dom"/>
</dbReference>
<dbReference type="PANTHER" id="PTHR33744:SF1">
    <property type="entry name" value="DNA-BINDING TRANSCRIPTIONAL ACTIVATOR ADER"/>
    <property type="match status" value="1"/>
</dbReference>
<feature type="domain" description="PucR C-terminal helix-turn-helix" evidence="3">
    <location>
        <begin position="473"/>
        <end position="529"/>
    </location>
</feature>
<evidence type="ECO:0000313" key="5">
    <source>
        <dbReference type="EMBL" id="GGC75634.1"/>
    </source>
</evidence>
<evidence type="ECO:0000259" key="4">
    <source>
        <dbReference type="Pfam" id="PF17853"/>
    </source>
</evidence>
<proteinExistence type="inferred from homology"/>
<reference evidence="5" key="2">
    <citation type="submission" date="2020-09" db="EMBL/GenBank/DDBJ databases">
        <authorList>
            <person name="Sun Q."/>
            <person name="Zhou Y."/>
        </authorList>
    </citation>
    <scope>NUCLEOTIDE SEQUENCE</scope>
    <source>
        <strain evidence="5">CGMCC 1.10998</strain>
    </source>
</reference>
<evidence type="ECO:0000256" key="1">
    <source>
        <dbReference type="ARBA" id="ARBA00006754"/>
    </source>
</evidence>
<accession>A0A916UJV1</accession>
<dbReference type="Pfam" id="PF13556">
    <property type="entry name" value="HTH_30"/>
    <property type="match status" value="1"/>
</dbReference>
<sequence>MKLKEAIATTRLSVGHLVSGRDALEQDVSWVQIIDHPDIEPWVDHGHLLLTTGYNWPKDEVGAANIIRALHKKGLSGVVLAVPQFLEHFPSASIDVARDLNFPLIELPWEVPFSEVTQSIHREIVDHQAQLIVRSEHIHNELTNAALGGLGLQDLAETLGELIKRPVFFCDMDGRTLGQYLVAGGISEETPDPSQRKSEDLNPGKQLLDNLEKIGLLRRIAESKHPVSIPHVLELNDTPRVSYPIRIRGELLGIAWINETDSPLGELDLRAVEHAGTVASLMLSHQRDLSAQEARMGYTFVDSLLEGQFESTPSTLERANLLGWDPDEDYRVCAFLLNEPIPLSREGFFRRERLAEALKKALSKTKTPALLSMSLNQIHLLLPAKIEPESIWAEVGSRGATMAISRIMAGVAGMRRAAEDVAILLPILKPGKIHYFDEMLLPLVLQGDVQARKLFLQKTLDPLKQLRHFDVSMDTLTVLTEEGFHLANTAKRLGLHISSLRYRVERMQEVMNVSFEDVEARFRLQLAIKLYTASSDESAAG</sequence>
<dbReference type="Gene3D" id="1.10.10.2840">
    <property type="entry name" value="PucR C-terminal helix-turn-helix domain"/>
    <property type="match status" value="1"/>
</dbReference>
<keyword evidence="6" id="KW-1185">Reference proteome</keyword>
<feature type="domain" description="Purine catabolism PurC-like" evidence="2">
    <location>
        <begin position="10"/>
        <end position="124"/>
    </location>
</feature>
<comment type="caution">
    <text evidence="5">The sequence shown here is derived from an EMBL/GenBank/DDBJ whole genome shotgun (WGS) entry which is preliminary data.</text>
</comment>
<comment type="similarity">
    <text evidence="1">Belongs to the CdaR family.</text>
</comment>
<evidence type="ECO:0000259" key="2">
    <source>
        <dbReference type="Pfam" id="PF07905"/>
    </source>
</evidence>
<dbReference type="AlphaFoldDB" id="A0A916UJV1"/>
<evidence type="ECO:0000259" key="3">
    <source>
        <dbReference type="Pfam" id="PF13556"/>
    </source>
</evidence>
<name>A0A916UJV1_9BURK</name>
<dbReference type="InterPro" id="IPR051448">
    <property type="entry name" value="CdaR-like_regulators"/>
</dbReference>
<dbReference type="InterPro" id="IPR029016">
    <property type="entry name" value="GAF-like_dom_sf"/>
</dbReference>
<protein>
    <submittedName>
        <fullName evidence="5">Transcriptional regulator</fullName>
    </submittedName>
</protein>
<dbReference type="EMBL" id="BMED01000002">
    <property type="protein sequence ID" value="GGC75634.1"/>
    <property type="molecule type" value="Genomic_DNA"/>
</dbReference>
<dbReference type="InterPro" id="IPR042070">
    <property type="entry name" value="PucR_C-HTH_sf"/>
</dbReference>
<dbReference type="RefSeq" id="WP_188566245.1">
    <property type="nucleotide sequence ID" value="NZ_BMED01000002.1"/>
</dbReference>
<organism evidence="5 6">
    <name type="scientific">Undibacterium terreum</name>
    <dbReference type="NCBI Taxonomy" id="1224302"/>
    <lineage>
        <taxon>Bacteria</taxon>
        <taxon>Pseudomonadati</taxon>
        <taxon>Pseudomonadota</taxon>
        <taxon>Betaproteobacteria</taxon>
        <taxon>Burkholderiales</taxon>
        <taxon>Oxalobacteraceae</taxon>
        <taxon>Undibacterium</taxon>
    </lineage>
</organism>
<evidence type="ECO:0000313" key="6">
    <source>
        <dbReference type="Proteomes" id="UP000637423"/>
    </source>
</evidence>
<dbReference type="InterPro" id="IPR041522">
    <property type="entry name" value="CdaR_GGDEF"/>
</dbReference>